<evidence type="ECO:0000313" key="12">
    <source>
        <dbReference type="Proteomes" id="UP000518752"/>
    </source>
</evidence>
<dbReference type="InterPro" id="IPR014908">
    <property type="entry name" value="Nucleoporin_Nup133/Nup155_N"/>
</dbReference>
<comment type="subcellular location">
    <subcellularLocation>
        <location evidence="1">Nucleus envelope</location>
    </subcellularLocation>
</comment>
<dbReference type="Pfam" id="PF08801">
    <property type="entry name" value="Nucleoporin_N"/>
    <property type="match status" value="1"/>
</dbReference>
<evidence type="ECO:0000256" key="4">
    <source>
        <dbReference type="ARBA" id="ARBA00022816"/>
    </source>
</evidence>
<evidence type="ECO:0000259" key="9">
    <source>
        <dbReference type="Pfam" id="PF03177"/>
    </source>
</evidence>
<feature type="domain" description="Nucleoporin Nup133/Nup155-like C-terminal" evidence="9">
    <location>
        <begin position="791"/>
        <end position="1150"/>
    </location>
</feature>
<dbReference type="PANTHER" id="PTHR13405:SF11">
    <property type="entry name" value="NUCLEAR PORE COMPLEX PROTEIN NUP133"/>
    <property type="match status" value="1"/>
</dbReference>
<evidence type="ECO:0000256" key="3">
    <source>
        <dbReference type="ARBA" id="ARBA00022448"/>
    </source>
</evidence>
<feature type="domain" description="Nucleoporin Nup133/Nup155-like N-terminal" evidence="10">
    <location>
        <begin position="78"/>
        <end position="444"/>
    </location>
</feature>
<evidence type="ECO:0000256" key="8">
    <source>
        <dbReference type="SAM" id="MobiDB-lite"/>
    </source>
</evidence>
<evidence type="ECO:0000256" key="7">
    <source>
        <dbReference type="ARBA" id="ARBA00023242"/>
    </source>
</evidence>
<dbReference type="EMBL" id="JAACJN010000086">
    <property type="protein sequence ID" value="KAF5377077.1"/>
    <property type="molecule type" value="Genomic_DNA"/>
</dbReference>
<accession>A0A8H5M175</accession>
<evidence type="ECO:0000313" key="11">
    <source>
        <dbReference type="EMBL" id="KAF5377077.1"/>
    </source>
</evidence>
<evidence type="ECO:0000256" key="6">
    <source>
        <dbReference type="ARBA" id="ARBA00023010"/>
    </source>
</evidence>
<proteinExistence type="inferred from homology"/>
<keyword evidence="6" id="KW-0811">Translocation</keyword>
<keyword evidence="5" id="KW-0653">Protein transport</keyword>
<dbReference type="AlphaFoldDB" id="A0A8H5M175"/>
<evidence type="ECO:0000256" key="1">
    <source>
        <dbReference type="ARBA" id="ARBA00004259"/>
    </source>
</evidence>
<dbReference type="InterPro" id="IPR037624">
    <property type="entry name" value="Nup133-like"/>
</dbReference>
<dbReference type="GO" id="GO:0031080">
    <property type="term" value="C:nuclear pore outer ring"/>
    <property type="evidence" value="ECO:0007669"/>
    <property type="project" value="TreeGrafter"/>
</dbReference>
<name>A0A8H5M175_9AGAR</name>
<organism evidence="11 12">
    <name type="scientific">Collybiopsis confluens</name>
    <dbReference type="NCBI Taxonomy" id="2823264"/>
    <lineage>
        <taxon>Eukaryota</taxon>
        <taxon>Fungi</taxon>
        <taxon>Dikarya</taxon>
        <taxon>Basidiomycota</taxon>
        <taxon>Agaricomycotina</taxon>
        <taxon>Agaricomycetes</taxon>
        <taxon>Agaricomycetidae</taxon>
        <taxon>Agaricales</taxon>
        <taxon>Marasmiineae</taxon>
        <taxon>Omphalotaceae</taxon>
        <taxon>Collybiopsis</taxon>
    </lineage>
</organism>
<feature type="compositionally biased region" description="Polar residues" evidence="8">
    <location>
        <begin position="30"/>
        <end position="45"/>
    </location>
</feature>
<dbReference type="Pfam" id="PF03177">
    <property type="entry name" value="Nucleoporin_C"/>
    <property type="match status" value="1"/>
</dbReference>
<keyword evidence="12" id="KW-1185">Reference proteome</keyword>
<dbReference type="PANTHER" id="PTHR13405">
    <property type="entry name" value="NUCLEAR PORE COMPLEX PROTEIN NUP133"/>
    <property type="match status" value="1"/>
</dbReference>
<gene>
    <name evidence="11" type="ORF">D9757_007737</name>
</gene>
<keyword evidence="4" id="KW-0509">mRNA transport</keyword>
<dbReference type="Gene3D" id="1.20.58.1380">
    <property type="match status" value="1"/>
</dbReference>
<keyword evidence="7" id="KW-0539">Nucleus</keyword>
<evidence type="ECO:0000256" key="5">
    <source>
        <dbReference type="ARBA" id="ARBA00022927"/>
    </source>
</evidence>
<dbReference type="GO" id="GO:0016973">
    <property type="term" value="P:poly(A)+ mRNA export from nucleus"/>
    <property type="evidence" value="ECO:0007669"/>
    <property type="project" value="TreeGrafter"/>
</dbReference>
<comment type="caution">
    <text evidence="11">The sequence shown here is derived from an EMBL/GenBank/DDBJ whole genome shotgun (WGS) entry which is preliminary data.</text>
</comment>
<evidence type="ECO:0000259" key="10">
    <source>
        <dbReference type="Pfam" id="PF08801"/>
    </source>
</evidence>
<comment type="similarity">
    <text evidence="2">Belongs to the nucleoporin Nup133 family.</text>
</comment>
<dbReference type="Gene3D" id="2.130.10.10">
    <property type="entry name" value="YVTN repeat-like/Quinoprotein amine dehydrogenase"/>
    <property type="match status" value="1"/>
</dbReference>
<reference evidence="11 12" key="1">
    <citation type="journal article" date="2020" name="ISME J.">
        <title>Uncovering the hidden diversity of litter-decomposition mechanisms in mushroom-forming fungi.</title>
        <authorList>
            <person name="Floudas D."/>
            <person name="Bentzer J."/>
            <person name="Ahren D."/>
            <person name="Johansson T."/>
            <person name="Persson P."/>
            <person name="Tunlid A."/>
        </authorList>
    </citation>
    <scope>NUCLEOTIDE SEQUENCE [LARGE SCALE GENOMIC DNA]</scope>
    <source>
        <strain evidence="11 12">CBS 406.79</strain>
    </source>
</reference>
<dbReference type="InterPro" id="IPR015943">
    <property type="entry name" value="WD40/YVTN_repeat-like_dom_sf"/>
</dbReference>
<feature type="region of interest" description="Disordered" evidence="8">
    <location>
        <begin position="1"/>
        <end position="46"/>
    </location>
</feature>
<evidence type="ECO:0000256" key="2">
    <source>
        <dbReference type="ARBA" id="ARBA00005569"/>
    </source>
</evidence>
<dbReference type="GO" id="GO:0006606">
    <property type="term" value="P:protein import into nucleus"/>
    <property type="evidence" value="ECO:0007669"/>
    <property type="project" value="TreeGrafter"/>
</dbReference>
<dbReference type="GO" id="GO:0000972">
    <property type="term" value="P:transcription-dependent tethering of RNA polymerase II gene DNA at nuclear periphery"/>
    <property type="evidence" value="ECO:0007669"/>
    <property type="project" value="TreeGrafter"/>
</dbReference>
<sequence>MATFSPSPAPRRVSRIPRNNVSPPRHPRIPNTNSRLNTPSRNTDPASVASFMDIDERASSIGSERSHIKSGFEPVFAKSDQLTVSFYANLPLEVTQILRNADFYREPYAGEIDTLTGFALVASMKTCFVWQHALSVKGIPTCYIFTCPYDYNQINPPFHSLVPWGSGREPGLILVSTAGEVRFWDSVGMGLAGGDRYSTIHIALASEDIVTGLKRIDTQIYVISTATGSLFRLILTSTGGKYHLTSHPFSKPSTSLSLTRLIPFFSSTSTAITQVEFEPGNINAVALGAKTMEGSREVWVLINSRVQRWEMKLEGWEEALQDQDIADLTRMALRKKFGDAVEKDDAKLDLELVDLVVDNANKLIILVSYAGPEEVDMMAMDATGIRRIYGLIQLSMSDDSFNVDTIRSVPYQSTSTSGAPMHPRIQILPNGLLVSIQFGDAVVLCGRQSDYQERLELKSATDRTLGVGVMPNDSILLVLTAATMMKVNIDVERVLTFDPESGRAHLIKSIMTQAILYGSLPNNPLHFSFPPEVDEESLMQAAEQLSLAVLQSDPQLVRGNQDLSSQLKIRKERLAWLIQFINENTVLIKMSQRCRQQLAMDAEKLDAAYELWAVYNDFLATGPTHSVLGDTVYAQMDEYMDTYNDDTMRAFFRSHIDDLGLLLEKITDILSSQHDGDEIIYTFEQTVLKAAFKHREQNIVTYGIDLPIIESWTSTPSIIDGIIGLFDATTRINDSPAVAVAHRTIEEQESHKQLPELAEVLFACFSQQLEGMATKRGTGASDIDRDLHELQKSFDALRPEVLETLRSTGHAQAAFSLAEKYQDFNSLAALCHRETIFPPEENPNFARIQSYIERFKEEFTAKLYECTYMDSFFEKHPTTSLSWINDLGKKRYESAATALLTESQRAAALEVKHLQLSIGKLANLAHMRKSDERTNNGLHDAFHDALDLVGVHEALLEEFNGVITNIRGRRSLDSQVDIIIKEKAAVLTEKPEHAFIFKNLVKSLLQGKALPIEDTVDILTLKDNTDTAGYYATALHLLARCSLPETRRQSAFRTVWRRIYLHDDWRAIQKTVGVGDVELGQRYRETALYQTLLDILSREMEDEPEGFETDPDVALVVPSLEEIASRWPGIPQDQVERVLEDYNLECDKLGELDLEETYARVRELAEMDLSLGSD</sequence>
<dbReference type="OrthoDB" id="103454at2759"/>
<protein>
    <submittedName>
        <fullName evidence="11">Uncharacterized protein</fullName>
    </submittedName>
</protein>
<dbReference type="SUPFAM" id="SSF117289">
    <property type="entry name" value="Nucleoporin domain"/>
    <property type="match status" value="1"/>
</dbReference>
<dbReference type="GO" id="GO:0017056">
    <property type="term" value="F:structural constituent of nuclear pore"/>
    <property type="evidence" value="ECO:0007669"/>
    <property type="project" value="InterPro"/>
</dbReference>
<dbReference type="InterPro" id="IPR007187">
    <property type="entry name" value="Nucleoporin_Nup133/Nup155_C"/>
</dbReference>
<dbReference type="Proteomes" id="UP000518752">
    <property type="component" value="Unassembled WGS sequence"/>
</dbReference>
<keyword evidence="3" id="KW-0813">Transport</keyword>